<name>A0A7G2INA2_CITFR</name>
<dbReference type="Proteomes" id="UP000019194">
    <property type="component" value="Unassembled WGS sequence"/>
</dbReference>
<proteinExistence type="predicted"/>
<evidence type="ECO:0000313" key="1">
    <source>
        <dbReference type="EMBL" id="CDL38567.1"/>
    </source>
</evidence>
<dbReference type="EMBL" id="CBWP010000043">
    <property type="protein sequence ID" value="CDL38567.1"/>
    <property type="molecule type" value="Genomic_DNA"/>
</dbReference>
<dbReference type="AlphaFoldDB" id="A0A7G2INA2"/>
<evidence type="ECO:0000313" key="2">
    <source>
        <dbReference type="Proteomes" id="UP000019194"/>
    </source>
</evidence>
<sequence length="100" mass="11293">MISVLSNIQDDICNYADAISGITGTDVEIIDESLMRIAGTGKYRHMLNENVAKNGYIYRHVLQVRETVLIKNPGEHPLCQLCEKHHYCSEMLDLNAPIFS</sequence>
<comment type="caution">
    <text evidence="1">The sequence shown here is derived from an EMBL/GenBank/DDBJ whole genome shotgun (WGS) entry which is preliminary data.</text>
</comment>
<protein>
    <submittedName>
        <fullName evidence="1">Uncharacterized sigma-54-dependent transcriptional regulator YgeV</fullName>
    </submittedName>
</protein>
<organism evidence="1 2">
    <name type="scientific">Citrobacter freundii</name>
    <dbReference type="NCBI Taxonomy" id="546"/>
    <lineage>
        <taxon>Bacteria</taxon>
        <taxon>Pseudomonadati</taxon>
        <taxon>Pseudomonadota</taxon>
        <taxon>Gammaproteobacteria</taxon>
        <taxon>Enterobacterales</taxon>
        <taxon>Enterobacteriaceae</taxon>
        <taxon>Citrobacter</taxon>
        <taxon>Citrobacter freundii complex</taxon>
    </lineage>
</organism>
<reference evidence="1 2" key="1">
    <citation type="submission" date="2013-10" db="EMBL/GenBank/DDBJ databases">
        <title>Antibiotic resistance diversity of beta-lactamase producers in the General Hospital Vienna.</title>
        <authorList>
            <person name="Barisic I."/>
            <person name="Mitteregger D."/>
            <person name="Hirschl A.M."/>
            <person name="Noehammer C."/>
            <person name="Wiesinger-Mayr H."/>
        </authorList>
    </citation>
    <scope>NUCLEOTIDE SEQUENCE [LARGE SCALE GENOMIC DNA]</scope>
    <source>
        <strain evidence="1 2">ISC11</strain>
    </source>
</reference>
<accession>A0A7G2INA2</accession>